<dbReference type="GO" id="GO:0004066">
    <property type="term" value="F:asparagine synthase (glutamine-hydrolyzing) activity"/>
    <property type="evidence" value="ECO:0007669"/>
    <property type="project" value="InterPro"/>
</dbReference>
<dbReference type="PIRSF" id="PIRSF006661">
    <property type="entry name" value="PP-lp_UCP006661"/>
    <property type="match status" value="1"/>
</dbReference>
<evidence type="ECO:0000259" key="2">
    <source>
        <dbReference type="Pfam" id="PF00733"/>
    </source>
</evidence>
<protein>
    <submittedName>
        <fullName evidence="3">ATP-dependent sacrificial sulfur transferase LarE</fullName>
    </submittedName>
</protein>
<dbReference type="InterPro" id="IPR014729">
    <property type="entry name" value="Rossmann-like_a/b/a_fold"/>
</dbReference>
<dbReference type="SUPFAM" id="SSF52402">
    <property type="entry name" value="Adenine nucleotide alpha hydrolases-like"/>
    <property type="match status" value="1"/>
</dbReference>
<organism evidence="3 4">
    <name type="scientific">Vallitalea pronyensis</name>
    <dbReference type="NCBI Taxonomy" id="1348613"/>
    <lineage>
        <taxon>Bacteria</taxon>
        <taxon>Bacillati</taxon>
        <taxon>Bacillota</taxon>
        <taxon>Clostridia</taxon>
        <taxon>Lachnospirales</taxon>
        <taxon>Vallitaleaceae</taxon>
        <taxon>Vallitalea</taxon>
    </lineage>
</organism>
<gene>
    <name evidence="3" type="primary">larE</name>
    <name evidence="3" type="ORF">HZI73_08185</name>
</gene>
<dbReference type="GO" id="GO:0006529">
    <property type="term" value="P:asparagine biosynthetic process"/>
    <property type="evidence" value="ECO:0007669"/>
    <property type="project" value="InterPro"/>
</dbReference>
<reference evidence="3" key="1">
    <citation type="submission" date="2020-07" db="EMBL/GenBank/DDBJ databases">
        <title>Vallitalea pronyensis genome.</title>
        <authorList>
            <person name="Postec A."/>
        </authorList>
    </citation>
    <scope>NUCLEOTIDE SEQUENCE</scope>
    <source>
        <strain evidence="3">FatNI3</strain>
    </source>
</reference>
<dbReference type="AlphaFoldDB" id="A0A8J8MI66"/>
<name>A0A8J8MI66_9FIRM</name>
<dbReference type="RefSeq" id="WP_212697759.1">
    <property type="nucleotide sequence ID" value="NZ_CP058649.1"/>
</dbReference>
<dbReference type="Proteomes" id="UP000683246">
    <property type="component" value="Chromosome"/>
</dbReference>
<dbReference type="Gene3D" id="3.40.50.620">
    <property type="entry name" value="HUPs"/>
    <property type="match status" value="1"/>
</dbReference>
<dbReference type="EMBL" id="CP058649">
    <property type="protein sequence ID" value="QUI22277.1"/>
    <property type="molecule type" value="Genomic_DNA"/>
</dbReference>
<dbReference type="KEGG" id="vpy:HZI73_08185"/>
<evidence type="ECO:0000313" key="3">
    <source>
        <dbReference type="EMBL" id="QUI22277.1"/>
    </source>
</evidence>
<evidence type="ECO:0000256" key="1">
    <source>
        <dbReference type="PIRSR" id="PIRSR006661-1"/>
    </source>
</evidence>
<evidence type="ECO:0000313" key="4">
    <source>
        <dbReference type="Proteomes" id="UP000683246"/>
    </source>
</evidence>
<dbReference type="InterPro" id="IPR001962">
    <property type="entry name" value="Asn_synthase"/>
</dbReference>
<sequence length="264" mass="29721">MSAYKRLLAYIEKLESVAVAFSGGVDSTFLAYAVREALGDKAVAITVDSPYIPRWEIDEAKVLAKEIGIRHVILPATIHESIAHNPSNRCYLCKKVIFSSILEEAKRQGVKVVVDGSNVDDTKDYRPGLAALHELNVRSPLMACEWTKEMIRESSKEVGLTTHDKPAYACLLTRLPYDTTITQEELERIEKSEVYLMTLGFRAVRVRSHGQLARIEVARNMRKKLFDEALLDKISHTLKTYGYDYVTIEASGYTMGSFNQQIGK</sequence>
<keyword evidence="3" id="KW-0808">Transferase</keyword>
<dbReference type="InterPro" id="IPR005232">
    <property type="entry name" value="LarE"/>
</dbReference>
<feature type="domain" description="Asparagine synthetase" evidence="2">
    <location>
        <begin position="16"/>
        <end position="116"/>
    </location>
</feature>
<feature type="active site" description="Nucleophile and sulfur donor" evidence="1">
    <location>
        <position position="170"/>
    </location>
</feature>
<dbReference type="NCBIfam" id="TIGR00268">
    <property type="entry name" value="ATP-dependent sacrificial sulfur transferase LarE"/>
    <property type="match status" value="1"/>
</dbReference>
<dbReference type="GO" id="GO:0016783">
    <property type="term" value="F:sulfurtransferase activity"/>
    <property type="evidence" value="ECO:0007669"/>
    <property type="project" value="InterPro"/>
</dbReference>
<dbReference type="CDD" id="cd01990">
    <property type="entry name" value="LarE-like"/>
    <property type="match status" value="1"/>
</dbReference>
<accession>A0A8J8MI66</accession>
<dbReference type="InterPro" id="IPR052188">
    <property type="entry name" value="Ni-pincer_cofactor_biosynth"/>
</dbReference>
<proteinExistence type="predicted"/>
<dbReference type="PANTHER" id="PTHR43169">
    <property type="entry name" value="EXSB FAMILY PROTEIN"/>
    <property type="match status" value="1"/>
</dbReference>
<keyword evidence="4" id="KW-1185">Reference proteome</keyword>
<dbReference type="Pfam" id="PF00733">
    <property type="entry name" value="Asn_synthase"/>
    <property type="match status" value="1"/>
</dbReference>
<dbReference type="PANTHER" id="PTHR43169:SF2">
    <property type="entry name" value="NAD_GMP SYNTHASE DOMAIN-CONTAINING PROTEIN"/>
    <property type="match status" value="1"/>
</dbReference>